<organism evidence="1 2">
    <name type="scientific">Penicillium angulare</name>
    <dbReference type="NCBI Taxonomy" id="116970"/>
    <lineage>
        <taxon>Eukaryota</taxon>
        <taxon>Fungi</taxon>
        <taxon>Dikarya</taxon>
        <taxon>Ascomycota</taxon>
        <taxon>Pezizomycotina</taxon>
        <taxon>Eurotiomycetes</taxon>
        <taxon>Eurotiomycetidae</taxon>
        <taxon>Eurotiales</taxon>
        <taxon>Aspergillaceae</taxon>
        <taxon>Penicillium</taxon>
    </lineage>
</organism>
<accession>A0A9W9GCC4</accession>
<dbReference type="OrthoDB" id="4295758at2759"/>
<dbReference type="AlphaFoldDB" id="A0A9W9GCC4"/>
<keyword evidence="2" id="KW-1185">Reference proteome</keyword>
<evidence type="ECO:0000313" key="2">
    <source>
        <dbReference type="Proteomes" id="UP001149165"/>
    </source>
</evidence>
<dbReference type="Proteomes" id="UP001149165">
    <property type="component" value="Unassembled WGS sequence"/>
</dbReference>
<gene>
    <name evidence="1" type="ORF">N7456_000550</name>
</gene>
<reference evidence="1" key="2">
    <citation type="journal article" date="2023" name="IMA Fungus">
        <title>Comparative genomic study of the Penicillium genus elucidates a diverse pangenome and 15 lateral gene transfer events.</title>
        <authorList>
            <person name="Petersen C."/>
            <person name="Sorensen T."/>
            <person name="Nielsen M.R."/>
            <person name="Sondergaard T.E."/>
            <person name="Sorensen J.L."/>
            <person name="Fitzpatrick D.A."/>
            <person name="Frisvad J.C."/>
            <person name="Nielsen K.L."/>
        </authorList>
    </citation>
    <scope>NUCLEOTIDE SEQUENCE</scope>
    <source>
        <strain evidence="1">IBT 30069</strain>
    </source>
</reference>
<protein>
    <submittedName>
        <fullName evidence="1">Uncharacterized protein</fullName>
    </submittedName>
</protein>
<reference evidence="1" key="1">
    <citation type="submission" date="2022-11" db="EMBL/GenBank/DDBJ databases">
        <authorList>
            <person name="Petersen C."/>
        </authorList>
    </citation>
    <scope>NUCLEOTIDE SEQUENCE</scope>
    <source>
        <strain evidence="1">IBT 30069</strain>
    </source>
</reference>
<dbReference type="EMBL" id="JAPQKH010000001">
    <property type="protein sequence ID" value="KAJ5116202.1"/>
    <property type="molecule type" value="Genomic_DNA"/>
</dbReference>
<evidence type="ECO:0000313" key="1">
    <source>
        <dbReference type="EMBL" id="KAJ5116202.1"/>
    </source>
</evidence>
<name>A0A9W9GCC4_9EURO</name>
<proteinExistence type="predicted"/>
<sequence length="311" mass="34709">MALEALYTSFCDLRSQMVSKLTNWRQAVTNQELTAKTLSFNLLSLANHMDKSFLKSEIINSPTISTCYRSRVGRIINTILTTVESLQDSEEIVFTESGTLSGIIGLVIVQIGRLSILSPNSEIVDGNAIEMDMMADIVEAQVGLGVFECVDESMIDEQCLLKEIWEWMHDVDPLCECAQCLNRNSGELSTEIQLGDASEPLNEEFEMTDIIQTEGLSEDPQAIADMDIDLWSPVLFEGSGEELEMTDVNIESCLWSPNQVLEDSSEGLQVDMTDMEIESWLPPLCNFDMDIDSWSSAFVTDDMADMMESNT</sequence>
<comment type="caution">
    <text evidence="1">The sequence shown here is derived from an EMBL/GenBank/DDBJ whole genome shotgun (WGS) entry which is preliminary data.</text>
</comment>